<keyword evidence="2" id="KW-1185">Reference proteome</keyword>
<dbReference type="InterPro" id="IPR011990">
    <property type="entry name" value="TPR-like_helical_dom_sf"/>
</dbReference>
<dbReference type="InterPro" id="IPR041662">
    <property type="entry name" value="SusD-like_2"/>
</dbReference>
<proteinExistence type="predicted"/>
<dbReference type="Gene3D" id="1.25.40.390">
    <property type="match status" value="1"/>
</dbReference>
<dbReference type="Proteomes" id="UP000286402">
    <property type="component" value="Unassembled WGS sequence"/>
</dbReference>
<organism evidence="1 2">
    <name type="scientific">Sphingobacterium siyangense</name>
    <dbReference type="NCBI Taxonomy" id="459529"/>
    <lineage>
        <taxon>Bacteria</taxon>
        <taxon>Pseudomonadati</taxon>
        <taxon>Bacteroidota</taxon>
        <taxon>Sphingobacteriia</taxon>
        <taxon>Sphingobacteriales</taxon>
        <taxon>Sphingobacteriaceae</taxon>
        <taxon>Sphingobacterium</taxon>
    </lineage>
</organism>
<reference evidence="1 2" key="1">
    <citation type="submission" date="2016-07" db="EMBL/GenBank/DDBJ databases">
        <title>Genome analysis of Sphingobacterium siyangense T12B17.</title>
        <authorList>
            <person name="Xu D."/>
            <person name="Su Y."/>
            <person name="Zheng S."/>
        </authorList>
    </citation>
    <scope>NUCLEOTIDE SEQUENCE [LARGE SCALE GENOMIC DNA]</scope>
    <source>
        <strain evidence="1 2">T12B17</strain>
    </source>
</reference>
<dbReference type="Pfam" id="PF12771">
    <property type="entry name" value="SusD-like_2"/>
    <property type="match status" value="1"/>
</dbReference>
<protein>
    <recommendedName>
        <fullName evidence="3">SusD-like starch-binding protein associating with outer membrane</fullName>
    </recommendedName>
</protein>
<sequence>MLIFNFLPTRIMKKTFLSILTLVSALSTMVGCKSQLDDKFQNPDASTKANIPAFFAKMLNNDRVRPAYYHYRTFILSNQAVYTQTASFYPSNTMYQPNDSYSYAYWTDFYAPGVLGITRSMEKAYAELPEAEKASKEIFIQTGKIVLFDEASKLVDNFGDIPFSEAGSLPTTSTIIKPKFDAQKELYNQFISELKNINTYLSTATTNPDFSKYDILNSGNVAKWRRYANSLRLRLLMRISFVDEAKARTEVLEMLNNPTQYPLADGGATANYNPRNEDILLQPLTNYTGTLRQALIEGPNQFATDHMLNKVMLPANDPRIPVLYDKFGKTVNGKFVQNKEYRAMPISFTSADMEKNYQDYAVLDSATIFDNNALPGIVITASETNFNKAEALLRWGASNAAKDAYDVAVKQSVSFYYYLNNLNTSGLKTEKKPTDDVINDFVDKSTISFSTTQAKNLELIWTQKWLHYGFLQAQQAWAELRRTGYPVLTYPVAGLANYANPPKRLLYPTQEISNNSANYDAVKANDTRTTKIFWDVK</sequence>
<dbReference type="AlphaFoldDB" id="A0A420G3A6"/>
<evidence type="ECO:0000313" key="1">
    <source>
        <dbReference type="EMBL" id="RKF39696.1"/>
    </source>
</evidence>
<accession>A0A420G3A6</accession>
<dbReference type="EMBL" id="MCAQ01000004">
    <property type="protein sequence ID" value="RKF39696.1"/>
    <property type="molecule type" value="Genomic_DNA"/>
</dbReference>
<evidence type="ECO:0008006" key="3">
    <source>
        <dbReference type="Google" id="ProtNLM"/>
    </source>
</evidence>
<name>A0A420G3A6_9SPHI</name>
<dbReference type="SUPFAM" id="SSF48452">
    <property type="entry name" value="TPR-like"/>
    <property type="match status" value="1"/>
</dbReference>
<comment type="caution">
    <text evidence="1">The sequence shown here is derived from an EMBL/GenBank/DDBJ whole genome shotgun (WGS) entry which is preliminary data.</text>
</comment>
<gene>
    <name evidence="1" type="ORF">BCY89_25130</name>
</gene>
<evidence type="ECO:0000313" key="2">
    <source>
        <dbReference type="Proteomes" id="UP000286402"/>
    </source>
</evidence>